<evidence type="ECO:0000256" key="1">
    <source>
        <dbReference type="ARBA" id="ARBA00023015"/>
    </source>
</evidence>
<comment type="caution">
    <text evidence="6">The sequence shown here is derived from an EMBL/GenBank/DDBJ whole genome shotgun (WGS) entry which is preliminary data.</text>
</comment>
<dbReference type="PANTHER" id="PTHR47506">
    <property type="entry name" value="TRANSCRIPTIONAL REGULATORY PROTEIN"/>
    <property type="match status" value="1"/>
</dbReference>
<name>A0ABT3ZBA4_9HYPH</name>
<evidence type="ECO:0000256" key="3">
    <source>
        <dbReference type="ARBA" id="ARBA00023163"/>
    </source>
</evidence>
<protein>
    <submittedName>
        <fullName evidence="6">TetR/AcrR family transcriptional regulator</fullName>
    </submittedName>
</protein>
<dbReference type="Gene3D" id="1.10.357.10">
    <property type="entry name" value="Tetracycline Repressor, domain 2"/>
    <property type="match status" value="1"/>
</dbReference>
<feature type="domain" description="HTH tetR-type" evidence="5">
    <location>
        <begin position="1"/>
        <end position="59"/>
    </location>
</feature>
<gene>
    <name evidence="6" type="ORF">OEG84_15555</name>
</gene>
<accession>A0ABT3ZBA4</accession>
<keyword evidence="2 4" id="KW-0238">DNA-binding</keyword>
<evidence type="ECO:0000313" key="7">
    <source>
        <dbReference type="Proteomes" id="UP001073227"/>
    </source>
</evidence>
<evidence type="ECO:0000259" key="5">
    <source>
        <dbReference type="PROSITE" id="PS50977"/>
    </source>
</evidence>
<dbReference type="PROSITE" id="PS50977">
    <property type="entry name" value="HTH_TETR_2"/>
    <property type="match status" value="1"/>
</dbReference>
<evidence type="ECO:0000256" key="4">
    <source>
        <dbReference type="PROSITE-ProRule" id="PRU00335"/>
    </source>
</evidence>
<evidence type="ECO:0000313" key="6">
    <source>
        <dbReference type="EMBL" id="MCY0149083.1"/>
    </source>
</evidence>
<dbReference type="InterPro" id="IPR001647">
    <property type="entry name" value="HTH_TetR"/>
</dbReference>
<reference evidence="6" key="1">
    <citation type="submission" date="2022-10" db="EMBL/GenBank/DDBJ databases">
        <title>Hoeflea sp. G2-23, isolated from marine algae.</title>
        <authorList>
            <person name="Kristyanto S."/>
            <person name="Kim J.M."/>
            <person name="Jeon C.O."/>
        </authorList>
    </citation>
    <scope>NUCLEOTIDE SEQUENCE</scope>
    <source>
        <strain evidence="6">G2-23</strain>
    </source>
</reference>
<dbReference type="Proteomes" id="UP001073227">
    <property type="component" value="Unassembled WGS sequence"/>
</dbReference>
<dbReference type="RefSeq" id="WP_267654595.1">
    <property type="nucleotide sequence ID" value="NZ_JAOVZR010000001.1"/>
</dbReference>
<dbReference type="InterPro" id="IPR009057">
    <property type="entry name" value="Homeodomain-like_sf"/>
</dbReference>
<dbReference type="Pfam" id="PF00440">
    <property type="entry name" value="TetR_N"/>
    <property type="match status" value="1"/>
</dbReference>
<keyword evidence="7" id="KW-1185">Reference proteome</keyword>
<dbReference type="PANTHER" id="PTHR47506:SF1">
    <property type="entry name" value="HTH-TYPE TRANSCRIPTIONAL REGULATOR YJDC"/>
    <property type="match status" value="1"/>
</dbReference>
<evidence type="ECO:0000256" key="2">
    <source>
        <dbReference type="ARBA" id="ARBA00023125"/>
    </source>
</evidence>
<dbReference type="EMBL" id="JAOVZR010000001">
    <property type="protein sequence ID" value="MCY0149083.1"/>
    <property type="molecule type" value="Genomic_DNA"/>
</dbReference>
<organism evidence="6 7">
    <name type="scientific">Hoeflea algicola</name>
    <dbReference type="NCBI Taxonomy" id="2983763"/>
    <lineage>
        <taxon>Bacteria</taxon>
        <taxon>Pseudomonadati</taxon>
        <taxon>Pseudomonadota</taxon>
        <taxon>Alphaproteobacteria</taxon>
        <taxon>Hyphomicrobiales</taxon>
        <taxon>Rhizobiaceae</taxon>
        <taxon>Hoeflea</taxon>
    </lineage>
</organism>
<proteinExistence type="predicted"/>
<feature type="DNA-binding region" description="H-T-H motif" evidence="4">
    <location>
        <begin position="22"/>
        <end position="41"/>
    </location>
</feature>
<dbReference type="SUPFAM" id="SSF46689">
    <property type="entry name" value="Homeodomain-like"/>
    <property type="match status" value="1"/>
</dbReference>
<keyword evidence="3" id="KW-0804">Transcription</keyword>
<sequence length="170" mass="18852">MQQKIAAGLERAFAEHGFAEPSVEDLRDAAGVSLRTLYKYTPSREQMVRMALEYRHQRYIAQVFTELPADAELALSSIFDRVAEWMRREASHGCLFHAAVAAAPHDQALRTLLQRHKTEVAGRAAAATALPGREVDLTLIIEGLTQSWSLYGDAAVESARRLSHGLRQPA</sequence>
<keyword evidence="1" id="KW-0805">Transcription regulation</keyword>